<accession>A0A5B8FPJ9</accession>
<dbReference type="OrthoDB" id="283083at2"/>
<evidence type="ECO:0000313" key="2">
    <source>
        <dbReference type="EMBL" id="QDL90406.1"/>
    </source>
</evidence>
<dbReference type="KEGG" id="ppru:FDP22_00510"/>
<dbReference type="Proteomes" id="UP000305888">
    <property type="component" value="Chromosome"/>
</dbReference>
<organism evidence="2 3">
    <name type="scientific">Paroceanicella profunda</name>
    <dbReference type="NCBI Taxonomy" id="2579971"/>
    <lineage>
        <taxon>Bacteria</taxon>
        <taxon>Pseudomonadati</taxon>
        <taxon>Pseudomonadota</taxon>
        <taxon>Alphaproteobacteria</taxon>
        <taxon>Rhodobacterales</taxon>
        <taxon>Paracoccaceae</taxon>
        <taxon>Paroceanicella</taxon>
    </lineage>
</organism>
<dbReference type="InterPro" id="IPR025489">
    <property type="entry name" value="DUF4381"/>
</dbReference>
<evidence type="ECO:0000256" key="1">
    <source>
        <dbReference type="SAM" id="Phobius"/>
    </source>
</evidence>
<proteinExistence type="predicted"/>
<name>A0A5B8FPJ9_9RHOB</name>
<dbReference type="EMBL" id="CP040818">
    <property type="protein sequence ID" value="QDL90406.1"/>
    <property type="molecule type" value="Genomic_DNA"/>
</dbReference>
<feature type="transmembrane region" description="Helical" evidence="1">
    <location>
        <begin position="33"/>
        <end position="54"/>
    </location>
</feature>
<keyword evidence="1" id="KW-0472">Membrane</keyword>
<dbReference type="AlphaFoldDB" id="A0A5B8FPJ9"/>
<dbReference type="RefSeq" id="WP_138577315.1">
    <property type="nucleotide sequence ID" value="NZ_CP040818.1"/>
</dbReference>
<keyword evidence="3" id="KW-1185">Reference proteome</keyword>
<keyword evidence="1" id="KW-1133">Transmembrane helix</keyword>
<sequence length="157" mass="16715">MNGEDAPTTLIDLLDMLAEPPAPPPVAMTPQTWGWGALLALVLLALAWLAWRTWRHRRANAYRRAALAELAAAGDDPARIAGILRRTALAAWPRTRVASLTGPDWLAFLDATGGTGFVDGPGAALARAPYRDGQAPVPGLGDLAAGWVRRHRVEAQA</sequence>
<keyword evidence="1" id="KW-0812">Transmembrane</keyword>
<protein>
    <submittedName>
        <fullName evidence="2">DUF4381 domain-containing protein</fullName>
    </submittedName>
</protein>
<gene>
    <name evidence="2" type="ORF">FDP22_00510</name>
</gene>
<evidence type="ECO:0000313" key="3">
    <source>
        <dbReference type="Proteomes" id="UP000305888"/>
    </source>
</evidence>
<dbReference type="Pfam" id="PF14316">
    <property type="entry name" value="DUF4381"/>
    <property type="match status" value="1"/>
</dbReference>
<reference evidence="2 3" key="1">
    <citation type="submission" date="2019-06" db="EMBL/GenBank/DDBJ databases">
        <title>Genome sequence of Rhodobacteraceae bacterium D4M1.</title>
        <authorList>
            <person name="Cao J."/>
        </authorList>
    </citation>
    <scope>NUCLEOTIDE SEQUENCE [LARGE SCALE GENOMIC DNA]</scope>
    <source>
        <strain evidence="2 3">D4M1</strain>
    </source>
</reference>